<evidence type="ECO:0000313" key="2">
    <source>
        <dbReference type="Proteomes" id="UP001225356"/>
    </source>
</evidence>
<keyword evidence="2" id="KW-1185">Reference proteome</keyword>
<comment type="caution">
    <text evidence="1">The sequence shown here is derived from an EMBL/GenBank/DDBJ whole genome shotgun (WGS) entry which is preliminary data.</text>
</comment>
<organism evidence="1 2">
    <name type="scientific">Streptosporangium lutulentum</name>
    <dbReference type="NCBI Taxonomy" id="1461250"/>
    <lineage>
        <taxon>Bacteria</taxon>
        <taxon>Bacillati</taxon>
        <taxon>Actinomycetota</taxon>
        <taxon>Actinomycetes</taxon>
        <taxon>Streptosporangiales</taxon>
        <taxon>Streptosporangiaceae</taxon>
        <taxon>Streptosporangium</taxon>
    </lineage>
</organism>
<reference evidence="1 2" key="1">
    <citation type="submission" date="2023-07" db="EMBL/GenBank/DDBJ databases">
        <title>Sequencing the genomes of 1000 actinobacteria strains.</title>
        <authorList>
            <person name="Klenk H.-P."/>
        </authorList>
    </citation>
    <scope>NUCLEOTIDE SEQUENCE [LARGE SCALE GENOMIC DNA]</scope>
    <source>
        <strain evidence="1 2">DSM 46740</strain>
    </source>
</reference>
<evidence type="ECO:0008006" key="3">
    <source>
        <dbReference type="Google" id="ProtNLM"/>
    </source>
</evidence>
<sequence length="69" mass="7621">MTGRHGPLTESQRAFNQFLRGIRGIGERANTLVKTTSKAPRRVSLDPSRITRIAATALVLLQLEYGRTA</sequence>
<dbReference type="Proteomes" id="UP001225356">
    <property type="component" value="Unassembled WGS sequence"/>
</dbReference>
<name>A0ABT9QAX3_9ACTN</name>
<protein>
    <recommendedName>
        <fullName evidence="3">Transposase</fullName>
    </recommendedName>
</protein>
<gene>
    <name evidence="1" type="ORF">J2853_003136</name>
</gene>
<accession>A0ABT9QAX3</accession>
<dbReference type="EMBL" id="JAUSQU010000001">
    <property type="protein sequence ID" value="MDP9843925.1"/>
    <property type="molecule type" value="Genomic_DNA"/>
</dbReference>
<proteinExistence type="predicted"/>
<evidence type="ECO:0000313" key="1">
    <source>
        <dbReference type="EMBL" id="MDP9843925.1"/>
    </source>
</evidence>